<evidence type="ECO:0000313" key="2">
    <source>
        <dbReference type="EMBL" id="GEU75857.1"/>
    </source>
</evidence>
<feature type="region of interest" description="Disordered" evidence="1">
    <location>
        <begin position="238"/>
        <end position="257"/>
    </location>
</feature>
<dbReference type="PANTHER" id="PTHR15503">
    <property type="entry name" value="LDOC1 RELATED"/>
    <property type="match status" value="1"/>
</dbReference>
<name>A0A6L2MR65_TANCI</name>
<keyword evidence="2" id="KW-0548">Nucleotidyltransferase</keyword>
<feature type="region of interest" description="Disordered" evidence="1">
    <location>
        <begin position="301"/>
        <end position="324"/>
    </location>
</feature>
<dbReference type="InterPro" id="IPR043502">
    <property type="entry name" value="DNA/RNA_pol_sf"/>
</dbReference>
<dbReference type="GO" id="GO:0003964">
    <property type="term" value="F:RNA-directed DNA polymerase activity"/>
    <property type="evidence" value="ECO:0007669"/>
    <property type="project" value="UniProtKB-KW"/>
</dbReference>
<dbReference type="EMBL" id="BKCJ010007165">
    <property type="protein sequence ID" value="GEU75857.1"/>
    <property type="molecule type" value="Genomic_DNA"/>
</dbReference>
<accession>A0A6L2MR65</accession>
<dbReference type="SUPFAM" id="SSF56672">
    <property type="entry name" value="DNA/RNA polymerases"/>
    <property type="match status" value="1"/>
</dbReference>
<keyword evidence="2" id="KW-0695">RNA-directed DNA polymerase</keyword>
<feature type="region of interest" description="Disordered" evidence="1">
    <location>
        <begin position="548"/>
        <end position="603"/>
    </location>
</feature>
<evidence type="ECO:0000256" key="1">
    <source>
        <dbReference type="SAM" id="MobiDB-lite"/>
    </source>
</evidence>
<keyword evidence="2" id="KW-0808">Transferase</keyword>
<comment type="caution">
    <text evidence="2">The sequence shown here is derived from an EMBL/GenBank/DDBJ whole genome shotgun (WGS) entry which is preliminary data.</text>
</comment>
<dbReference type="InterPro" id="IPR032567">
    <property type="entry name" value="RTL1-rel"/>
</dbReference>
<dbReference type="Gene3D" id="3.10.10.10">
    <property type="entry name" value="HIV Type 1 Reverse Transcriptase, subunit A, domain 1"/>
    <property type="match status" value="1"/>
</dbReference>
<proteinExistence type="predicted"/>
<protein>
    <submittedName>
        <fullName evidence="2">Putative reverse transcriptase domain-containing protein</fullName>
    </submittedName>
</protein>
<dbReference type="PANTHER" id="PTHR15503:SF45">
    <property type="entry name" value="RNA-DIRECTED DNA POLYMERASE HOMOLOG"/>
    <property type="match status" value="1"/>
</dbReference>
<sequence>MNEYKGRMQTKIELTLEQSQQGVSNDVLASPPDSEPVSLEEVTDEILRVKLLNVNLLIANIESLNDNPTPDLVLKSPSPFHIPVEDSGSFFEKSSTSLSYSGNYLPKFETFSYHTKEMCSVSTTTHADNSLPEFDSFLFEIEPDQGELTSVVTKDILGEPQVHVPNVLPTHPTVMLDSGFIPLDDSLGSDLERSRVALRLSSPTTSTPEIHTALIPSAPSVVVASSTDIILPVLLPSSSDHSSSRHSTSSHSLSGHTPSVTTIADSFVPLRFVYPPLARTSRYSEAYRRWRSTLLSTMYPPTTSESFAGDSSSESSNGPSRNRCRSPDATVTLYIPASGALVSSCADLLPPRKRFRDSISLDDNIEEDIDADVLADIEANATAVVVATDMDVGVGVDADIGMKVDVEIDVEDEVEDEVKSSDRGTIEVGVDVVDGIDIPDGILMPDAVERLEQVEEVVQDIYGKVDVGVDVEDEVEDEVESSDRGTIEVGMDVVDRIDIPDGMLKPHAIMTITRSGMTPEAIEELINQRVVEALAAYEANHAAELIVKSQSQNGDVDDNKNVRANGNRNGRGNGDENGEGNGNRNERGNGNGNPNQNDRGTMSVAPTRLQDVIRIANNLMDQKLKGYAVRNAENKRSVARAYTADNNKKRGYVGPSPYCNKCKLHHEGPCIVKCGKCNKIVQGDRSRKEKNSKLNIISCTKTQKYIMEGCQIILTQVTKKETEDKSEDKRLEDVPIVWDFPEDLHGLPPTRQVEFQIDLVPSAAPVARASYRLAPSELQELSTQLQELSDKGFIRLSFSPWERKIDLFGCVSTTVN</sequence>
<dbReference type="AlphaFoldDB" id="A0A6L2MR65"/>
<reference evidence="2" key="1">
    <citation type="journal article" date="2019" name="Sci. Rep.">
        <title>Draft genome of Tanacetum cinerariifolium, the natural source of mosquito coil.</title>
        <authorList>
            <person name="Yamashiro T."/>
            <person name="Shiraishi A."/>
            <person name="Satake H."/>
            <person name="Nakayama K."/>
        </authorList>
    </citation>
    <scope>NUCLEOTIDE SEQUENCE</scope>
</reference>
<feature type="compositionally biased region" description="Low complexity" evidence="1">
    <location>
        <begin position="304"/>
        <end position="320"/>
    </location>
</feature>
<gene>
    <name evidence="2" type="ORF">Tci_047835</name>
</gene>
<organism evidence="2">
    <name type="scientific">Tanacetum cinerariifolium</name>
    <name type="common">Dalmatian daisy</name>
    <name type="synonym">Chrysanthemum cinerariifolium</name>
    <dbReference type="NCBI Taxonomy" id="118510"/>
    <lineage>
        <taxon>Eukaryota</taxon>
        <taxon>Viridiplantae</taxon>
        <taxon>Streptophyta</taxon>
        <taxon>Embryophyta</taxon>
        <taxon>Tracheophyta</taxon>
        <taxon>Spermatophyta</taxon>
        <taxon>Magnoliopsida</taxon>
        <taxon>eudicotyledons</taxon>
        <taxon>Gunneridae</taxon>
        <taxon>Pentapetalae</taxon>
        <taxon>asterids</taxon>
        <taxon>campanulids</taxon>
        <taxon>Asterales</taxon>
        <taxon>Asteraceae</taxon>
        <taxon>Asteroideae</taxon>
        <taxon>Anthemideae</taxon>
        <taxon>Anthemidinae</taxon>
        <taxon>Tanacetum</taxon>
    </lineage>
</organism>